<evidence type="ECO:0000313" key="2">
    <source>
        <dbReference type="Proteomes" id="UP000703269"/>
    </source>
</evidence>
<evidence type="ECO:0000313" key="1">
    <source>
        <dbReference type="EMBL" id="GJE94178.1"/>
    </source>
</evidence>
<comment type="caution">
    <text evidence="1">The sequence shown here is derived from an EMBL/GenBank/DDBJ whole genome shotgun (WGS) entry which is preliminary data.</text>
</comment>
<organism evidence="1 2">
    <name type="scientific">Phanerochaete sordida</name>
    <dbReference type="NCBI Taxonomy" id="48140"/>
    <lineage>
        <taxon>Eukaryota</taxon>
        <taxon>Fungi</taxon>
        <taxon>Dikarya</taxon>
        <taxon>Basidiomycota</taxon>
        <taxon>Agaricomycotina</taxon>
        <taxon>Agaricomycetes</taxon>
        <taxon>Polyporales</taxon>
        <taxon>Phanerochaetaceae</taxon>
        <taxon>Phanerochaete</taxon>
    </lineage>
</organism>
<sequence>MMMADSDEEFCNISHSSGSGAALLKTCEHDDGTPLRLSNTEIDQVIPGIDQVPQELLDYIMDLAQDDKPTLANCTLVLRQWIHRARCHLFSKTVVRNKQRLDSVSSFLKFLSKDAPPSVTTSIRSLALNSTGRPIIISSLASVLAGLPHLHHLRLEKLKWGRHPDGTLIGGLPARCNFSVLSLNHTAIYSRDLEDLLLLCPPHAHLFLEQALKVQRQLFKPSLPAEIHYALSKIQLGKLSMGTPDATQFDVILNAIHATSSVRLGTLSHLELNFLHKRDIAHVNRMLAELGPQLRHLTLDLVSFDKDVGWIIDENETSLADVKFELRPCASLLSLRVDFDDPEDLGWLVPSMLAELFAQRSAQKSLTLCLGIEPHHTPSGDHGVYDEHTDTLEHVAVWDTALSSYSREQIGRVEIRLTAETRHHVFDNPLRSGRLPGSAEQAIIRACMPQLCKTGILTFTPAPDESPEN</sequence>
<keyword evidence="2" id="KW-1185">Reference proteome</keyword>
<dbReference type="AlphaFoldDB" id="A0A9P3GFW8"/>
<proteinExistence type="predicted"/>
<name>A0A9P3GFW8_9APHY</name>
<accession>A0A9P3GFW8</accession>
<protein>
    <submittedName>
        <fullName evidence="1">Uncharacterized protein</fullName>
    </submittedName>
</protein>
<dbReference type="Proteomes" id="UP000703269">
    <property type="component" value="Unassembled WGS sequence"/>
</dbReference>
<dbReference type="OrthoDB" id="2921803at2759"/>
<dbReference type="EMBL" id="BPQB01000038">
    <property type="protein sequence ID" value="GJE94178.1"/>
    <property type="molecule type" value="Genomic_DNA"/>
</dbReference>
<gene>
    <name evidence="1" type="ORF">PsYK624_103460</name>
</gene>
<reference evidence="1 2" key="1">
    <citation type="submission" date="2021-08" db="EMBL/GenBank/DDBJ databases">
        <title>Draft Genome Sequence of Phanerochaete sordida strain YK-624.</title>
        <authorList>
            <person name="Mori T."/>
            <person name="Dohra H."/>
            <person name="Suzuki T."/>
            <person name="Kawagishi H."/>
            <person name="Hirai H."/>
        </authorList>
    </citation>
    <scope>NUCLEOTIDE SEQUENCE [LARGE SCALE GENOMIC DNA]</scope>
    <source>
        <strain evidence="1 2">YK-624</strain>
    </source>
</reference>